<dbReference type="GeneID" id="84232985"/>
<feature type="compositionally biased region" description="Polar residues" evidence="1">
    <location>
        <begin position="8"/>
        <end position="20"/>
    </location>
</feature>
<protein>
    <submittedName>
        <fullName evidence="2">Uncharacterized protein</fullName>
    </submittedName>
</protein>
<dbReference type="Proteomes" id="UP001182908">
    <property type="component" value="Chromosome"/>
</dbReference>
<organism evidence="2 3">
    <name type="scientific">Methanolobus sediminis</name>
    <dbReference type="NCBI Taxonomy" id="3072978"/>
    <lineage>
        <taxon>Archaea</taxon>
        <taxon>Methanobacteriati</taxon>
        <taxon>Methanobacteriota</taxon>
        <taxon>Stenosarchaea group</taxon>
        <taxon>Methanomicrobia</taxon>
        <taxon>Methanosarcinales</taxon>
        <taxon>Methanosarcinaceae</taxon>
        <taxon>Methanolobus</taxon>
    </lineage>
</organism>
<dbReference type="AlphaFoldDB" id="A0AA51YKX7"/>
<reference evidence="2 3" key="1">
    <citation type="submission" date="2023-08" db="EMBL/GenBank/DDBJ databases">
        <title>Methanolobus mangrovi sp. nov. and Methanolobus sediminis sp. nov, two novel methylotrophic methanogens isolated from mangrove sediments in China.</title>
        <authorList>
            <person name="Zhou J."/>
        </authorList>
    </citation>
    <scope>NUCLEOTIDE SEQUENCE [LARGE SCALE GENOMIC DNA]</scope>
    <source>
        <strain evidence="2 3">FTZ6</strain>
    </source>
</reference>
<sequence>MENKDIQFNDSSSDAETHINTNGNVSLNVNGVWIGLIDLDAEKEKGKFAYFKYVTEFKKVCGGYELFIDIPKETQKDKAEEDEEEKSSHWTDKLVDADYDVRLTC</sequence>
<dbReference type="KEGG" id="mseb:RE474_09670"/>
<evidence type="ECO:0000313" key="3">
    <source>
        <dbReference type="Proteomes" id="UP001182908"/>
    </source>
</evidence>
<evidence type="ECO:0000256" key="1">
    <source>
        <dbReference type="SAM" id="MobiDB-lite"/>
    </source>
</evidence>
<name>A0AA51YKX7_9EURY</name>
<dbReference type="EMBL" id="CP133592">
    <property type="protein sequence ID" value="WMW24357.1"/>
    <property type="molecule type" value="Genomic_DNA"/>
</dbReference>
<keyword evidence="3" id="KW-1185">Reference proteome</keyword>
<feature type="region of interest" description="Disordered" evidence="1">
    <location>
        <begin position="1"/>
        <end position="20"/>
    </location>
</feature>
<proteinExistence type="predicted"/>
<dbReference type="RefSeq" id="WP_309310170.1">
    <property type="nucleotide sequence ID" value="NZ_CP133592.1"/>
</dbReference>
<evidence type="ECO:0000313" key="2">
    <source>
        <dbReference type="EMBL" id="WMW24357.1"/>
    </source>
</evidence>
<accession>A0AA51YKX7</accession>
<gene>
    <name evidence="2" type="ORF">RE474_09670</name>
</gene>